<feature type="region of interest" description="Disordered" evidence="1">
    <location>
        <begin position="225"/>
        <end position="244"/>
    </location>
</feature>
<feature type="region of interest" description="Disordered" evidence="1">
    <location>
        <begin position="24"/>
        <end position="60"/>
    </location>
</feature>
<reference evidence="2" key="1">
    <citation type="journal article" date="2023" name="Insect Mol. Biol.">
        <title>Genome sequencing provides insights into the evolution of gene families encoding plant cell wall-degrading enzymes in longhorned beetles.</title>
        <authorList>
            <person name="Shin N.R."/>
            <person name="Okamura Y."/>
            <person name="Kirsch R."/>
            <person name="Pauchet Y."/>
        </authorList>
    </citation>
    <scope>NUCLEOTIDE SEQUENCE</scope>
    <source>
        <strain evidence="2">AMC_N1</strain>
    </source>
</reference>
<sequence length="268" mass="30040">MPLRANRHVDTVVLDDEDDVIEINTPDEDSFLHKPKSNKFTSTPENEPPQRPYANGVSDDDDITFIREFKSPRDKHNEALRKGLNYIKPFSGRTANVAVLQNGTKPKMRPPVSKKPNNSRNSFGSSSLDYSIRLDDKLQYKRLLESVSGQNSPDEPSVYQTPVGRLFNYDTANRSARILANALKTSSTSPAASLSTPRERMSTKDTIRKVLDDFESEPVVVKDSDSDSDVIIVRPPSPKPDIKVEPVNSLRRVVDTAQQAKSEWLQGM</sequence>
<name>A0AAV8ZBI0_9CUCU</name>
<keyword evidence="3" id="KW-1185">Reference proteome</keyword>
<feature type="compositionally biased region" description="Polar residues" evidence="1">
    <location>
        <begin position="115"/>
        <end position="128"/>
    </location>
</feature>
<protein>
    <submittedName>
        <fullName evidence="2">Uncharacterized protein</fullName>
    </submittedName>
</protein>
<dbReference type="AlphaFoldDB" id="A0AAV8ZBI0"/>
<evidence type="ECO:0000313" key="3">
    <source>
        <dbReference type="Proteomes" id="UP001162162"/>
    </source>
</evidence>
<feature type="region of interest" description="Disordered" evidence="1">
    <location>
        <begin position="102"/>
        <end position="128"/>
    </location>
</feature>
<gene>
    <name evidence="2" type="ORF">NQ318_020021</name>
</gene>
<evidence type="ECO:0000313" key="2">
    <source>
        <dbReference type="EMBL" id="KAJ8960729.1"/>
    </source>
</evidence>
<organism evidence="2 3">
    <name type="scientific">Aromia moschata</name>
    <dbReference type="NCBI Taxonomy" id="1265417"/>
    <lineage>
        <taxon>Eukaryota</taxon>
        <taxon>Metazoa</taxon>
        <taxon>Ecdysozoa</taxon>
        <taxon>Arthropoda</taxon>
        <taxon>Hexapoda</taxon>
        <taxon>Insecta</taxon>
        <taxon>Pterygota</taxon>
        <taxon>Neoptera</taxon>
        <taxon>Endopterygota</taxon>
        <taxon>Coleoptera</taxon>
        <taxon>Polyphaga</taxon>
        <taxon>Cucujiformia</taxon>
        <taxon>Chrysomeloidea</taxon>
        <taxon>Cerambycidae</taxon>
        <taxon>Cerambycinae</taxon>
        <taxon>Callichromatini</taxon>
        <taxon>Aromia</taxon>
    </lineage>
</organism>
<proteinExistence type="predicted"/>
<dbReference type="Proteomes" id="UP001162162">
    <property type="component" value="Unassembled WGS sequence"/>
</dbReference>
<accession>A0AAV8ZBI0</accession>
<evidence type="ECO:0000256" key="1">
    <source>
        <dbReference type="SAM" id="MobiDB-lite"/>
    </source>
</evidence>
<dbReference type="EMBL" id="JAPWTK010000007">
    <property type="protein sequence ID" value="KAJ8960729.1"/>
    <property type="molecule type" value="Genomic_DNA"/>
</dbReference>
<comment type="caution">
    <text evidence="2">The sequence shown here is derived from an EMBL/GenBank/DDBJ whole genome shotgun (WGS) entry which is preliminary data.</text>
</comment>